<organism evidence="1 2">
    <name type="scientific">Melastoma candidum</name>
    <dbReference type="NCBI Taxonomy" id="119954"/>
    <lineage>
        <taxon>Eukaryota</taxon>
        <taxon>Viridiplantae</taxon>
        <taxon>Streptophyta</taxon>
        <taxon>Embryophyta</taxon>
        <taxon>Tracheophyta</taxon>
        <taxon>Spermatophyta</taxon>
        <taxon>Magnoliopsida</taxon>
        <taxon>eudicotyledons</taxon>
        <taxon>Gunneridae</taxon>
        <taxon>Pentapetalae</taxon>
        <taxon>rosids</taxon>
        <taxon>malvids</taxon>
        <taxon>Myrtales</taxon>
        <taxon>Melastomataceae</taxon>
        <taxon>Melastomatoideae</taxon>
        <taxon>Melastomateae</taxon>
        <taxon>Melastoma</taxon>
    </lineage>
</organism>
<dbReference type="EMBL" id="CM042881">
    <property type="protein sequence ID" value="KAI4384773.1"/>
    <property type="molecule type" value="Genomic_DNA"/>
</dbReference>
<protein>
    <submittedName>
        <fullName evidence="1">Uncharacterized protein</fullName>
    </submittedName>
</protein>
<proteinExistence type="predicted"/>
<keyword evidence="2" id="KW-1185">Reference proteome</keyword>
<name>A0ACB9S2C4_9MYRT</name>
<dbReference type="Proteomes" id="UP001057402">
    <property type="component" value="Chromosome 2"/>
</dbReference>
<comment type="caution">
    <text evidence="1">The sequence shown here is derived from an EMBL/GenBank/DDBJ whole genome shotgun (WGS) entry which is preliminary data.</text>
</comment>
<gene>
    <name evidence="1" type="ORF">MLD38_002879</name>
</gene>
<evidence type="ECO:0000313" key="1">
    <source>
        <dbReference type="EMBL" id="KAI4384773.1"/>
    </source>
</evidence>
<evidence type="ECO:0000313" key="2">
    <source>
        <dbReference type="Proteomes" id="UP001057402"/>
    </source>
</evidence>
<sequence length="951" mass="104230">MTTSSPTSLQLRLAFSGGITSKPLFLPRFVVLLRPRPLISRRSRRCLRMDNAAAGEGNESPVGFGWSDGADNGAGTMSGWSDSSGGHGEEIVPPERFKSLGAGGMIGAAVAGVVLVVGVACAALSLGKGGSSRRTQEMETLTKQEEIMLTSDEQTVDTDEHLNKGSHVVEDDVYVADKKPDDDLTLFSVDKVDAENKAEKNIDIPPVTMPDGLHTSASYVSHEIRSSSNEDLLDESTFDGLTSSPETDFGPNMDPERQMQDSSHTTHVPDSYVSLDEVAVQSSPGSIEGVSLIETPSNERFKDYSSGSMALEVSASSQLDTTSEPKVNEVSRELKELDATATGTKHELDQSSWISVEERALSLEQYIPFESTSPPAFEKELDESEHDQVTGNQTFVETPSPLNAFSYAGIPAPLMISKALLVNPGKILVPPTVDQIQGQALAALQALKVIEADVKAGDICTRREYARWLVSASSALSSSSISKVYPAMYIENVSELAFDDITPDDPDFIYIQGLAEAGLISSKLSRQDLAGSGDDAGAPYYFYPACPLSRQDLVSWKMALEKKPLPEANRETLRQFSGFIDAEKIDPDACPSIVADLSAGEQGIVALAFGYTKLFQPDKPVTNAQAAIAIASNEASEIVNEELARIEAEAMAENAVAAHSALVGQVEKDLKASFEKILSVEREKIDVVEKMADEAKRELERLRTERKEDSITLMKARAAVESEMEVLSKLRREVEEQLESLMTNKVEISYEKERIAKLKNEAEKENQEITRLQYELEVERKALSLARAWAEDEAKRAREHAKALKEARDCWESQGIKVVVDNDLQEETSKAGITWLNAGQQLSVDETIDRAETVTDKLKHMASLVTGKSRDLINNIIQIVTYFVLNLRRWSLDAKKEAEEKGRAVLAEFYRSQEELQHSFINATLSIKDGAKRLAGDCKEGVDKLTQRFKT</sequence>
<reference evidence="2" key="1">
    <citation type="journal article" date="2023" name="Front. Plant Sci.">
        <title>Chromosomal-level genome assembly of Melastoma candidum provides insights into trichome evolution.</title>
        <authorList>
            <person name="Zhong Y."/>
            <person name="Wu W."/>
            <person name="Sun C."/>
            <person name="Zou P."/>
            <person name="Liu Y."/>
            <person name="Dai S."/>
            <person name="Zhou R."/>
        </authorList>
    </citation>
    <scope>NUCLEOTIDE SEQUENCE [LARGE SCALE GENOMIC DNA]</scope>
</reference>
<accession>A0ACB9S2C4</accession>